<organism evidence="2 3">
    <name type="scientific">Flavivirga spongiicola</name>
    <dbReference type="NCBI Taxonomy" id="421621"/>
    <lineage>
        <taxon>Bacteria</taxon>
        <taxon>Pseudomonadati</taxon>
        <taxon>Bacteroidota</taxon>
        <taxon>Flavobacteriia</taxon>
        <taxon>Flavobacteriales</taxon>
        <taxon>Flavobacteriaceae</taxon>
        <taxon>Flavivirga</taxon>
    </lineage>
</organism>
<dbReference type="EMBL" id="JAODOP010000004">
    <property type="protein sequence ID" value="MEF3835866.1"/>
    <property type="molecule type" value="Genomic_DNA"/>
</dbReference>
<keyword evidence="1" id="KW-0812">Transmembrane</keyword>
<keyword evidence="3" id="KW-1185">Reference proteome</keyword>
<evidence type="ECO:0000256" key="1">
    <source>
        <dbReference type="SAM" id="Phobius"/>
    </source>
</evidence>
<comment type="caution">
    <text evidence="2">The sequence shown here is derived from an EMBL/GenBank/DDBJ whole genome shotgun (WGS) entry which is preliminary data.</text>
</comment>
<dbReference type="Proteomes" id="UP001337305">
    <property type="component" value="Unassembled WGS sequence"/>
</dbReference>
<name>A0ABU7XYQ2_9FLAO</name>
<protein>
    <recommendedName>
        <fullName evidence="4">SMODS and SLOG-associating 2TM effector domain-containing protein</fullName>
    </recommendedName>
</protein>
<gene>
    <name evidence="2" type="ORF">N1F79_22265</name>
</gene>
<evidence type="ECO:0008006" key="4">
    <source>
        <dbReference type="Google" id="ProtNLM"/>
    </source>
</evidence>
<accession>A0ABU7XYQ2</accession>
<proteinExistence type="predicted"/>
<feature type="transmembrane region" description="Helical" evidence="1">
    <location>
        <begin position="125"/>
        <end position="143"/>
    </location>
</feature>
<sequence length="329" mass="37934">MYLEKKDYADQMSLKEREELEYGFELIDIGKKIKNPAKEMDELKVMIKKIGFTDANKLGKDSIASLREYIRIYHLNIEWYINKIRKVTRKKNILYTVGIVLIILIPISIFALTKVESIKGTAASSSGAIITMFLTIILGLYKVTSQWFGAKKFEGLFWEASAKLKNRLYALEDTWIDKLNRSNTNEFFIALEKEISEGRKIVQEETQSYFDNFTTSIIDVSGTLLAARNNASTLFQSFQSPKFKEKLEKESRSLKNELKSEDNAREVKFLERKQELIISRIQDISEKLDGANDDAEIKKIIALKEILESELEASVHQILLKKAESVLYE</sequence>
<evidence type="ECO:0000313" key="2">
    <source>
        <dbReference type="EMBL" id="MEF3835866.1"/>
    </source>
</evidence>
<dbReference type="RefSeq" id="WP_303308143.1">
    <property type="nucleotide sequence ID" value="NZ_JAODOP010000004.1"/>
</dbReference>
<feature type="transmembrane region" description="Helical" evidence="1">
    <location>
        <begin position="93"/>
        <end position="113"/>
    </location>
</feature>
<keyword evidence="1" id="KW-1133">Transmembrane helix</keyword>
<keyword evidence="1" id="KW-0472">Membrane</keyword>
<reference evidence="2 3" key="1">
    <citation type="submission" date="2022-09" db="EMBL/GenBank/DDBJ databases">
        <title>Genome sequencing of Flavivirga sp. MEBiC05379.</title>
        <authorList>
            <person name="Oh H.-M."/>
            <person name="Kwon K.K."/>
            <person name="Park M.J."/>
            <person name="Yang S.-H."/>
        </authorList>
    </citation>
    <scope>NUCLEOTIDE SEQUENCE [LARGE SCALE GENOMIC DNA]</scope>
    <source>
        <strain evidence="2 3">MEBiC05379</strain>
    </source>
</reference>
<evidence type="ECO:0000313" key="3">
    <source>
        <dbReference type="Proteomes" id="UP001337305"/>
    </source>
</evidence>